<evidence type="ECO:0000256" key="2">
    <source>
        <dbReference type="ARBA" id="ARBA00011084"/>
    </source>
</evidence>
<evidence type="ECO:0000313" key="13">
    <source>
        <dbReference type="Proteomes" id="UP001155587"/>
    </source>
</evidence>
<keyword evidence="13" id="KW-1185">Reference proteome</keyword>
<dbReference type="NCBIfam" id="TIGR02532">
    <property type="entry name" value="IV_pilin_GFxxxE"/>
    <property type="match status" value="1"/>
</dbReference>
<evidence type="ECO:0000256" key="7">
    <source>
        <dbReference type="ARBA" id="ARBA00022692"/>
    </source>
</evidence>
<accession>A0A9X3CN15</accession>
<evidence type="ECO:0000256" key="4">
    <source>
        <dbReference type="ARBA" id="ARBA00022475"/>
    </source>
</evidence>
<dbReference type="GO" id="GO:0005886">
    <property type="term" value="C:plasma membrane"/>
    <property type="evidence" value="ECO:0007669"/>
    <property type="project" value="UniProtKB-SubCell"/>
</dbReference>
<comment type="subcellular location">
    <subcellularLocation>
        <location evidence="1">Cell inner membrane</location>
        <topology evidence="1">Single-pass membrane protein</topology>
    </subcellularLocation>
</comment>
<evidence type="ECO:0000313" key="12">
    <source>
        <dbReference type="EMBL" id="MCW8346231.1"/>
    </source>
</evidence>
<dbReference type="InterPro" id="IPR010055">
    <property type="entry name" value="T2SS_protein-GspJ"/>
</dbReference>
<dbReference type="RefSeq" id="WP_265674625.1">
    <property type="nucleotide sequence ID" value="NZ_JAKRRY010000010.1"/>
</dbReference>
<dbReference type="NCBIfam" id="TIGR01711">
    <property type="entry name" value="gspJ"/>
    <property type="match status" value="1"/>
</dbReference>
<dbReference type="Proteomes" id="UP001155587">
    <property type="component" value="Unassembled WGS sequence"/>
</dbReference>
<dbReference type="SUPFAM" id="SSF54523">
    <property type="entry name" value="Pili subunits"/>
    <property type="match status" value="1"/>
</dbReference>
<dbReference type="InterPro" id="IPR045584">
    <property type="entry name" value="Pilin-like"/>
</dbReference>
<evidence type="ECO:0000256" key="6">
    <source>
        <dbReference type="ARBA" id="ARBA00022519"/>
    </source>
</evidence>
<proteinExistence type="inferred from homology"/>
<dbReference type="PANTHER" id="PTHR39583">
    <property type="entry name" value="TYPE II SECRETION SYSTEM PROTEIN J-RELATED"/>
    <property type="match status" value="1"/>
</dbReference>
<evidence type="ECO:0000256" key="11">
    <source>
        <dbReference type="SAM" id="Phobius"/>
    </source>
</evidence>
<sequence>MQTSRNGAPSRGFTLIEVLVAMAIFASLSVAAYQVVNQVQRSNELSQERSARLQEIQRAFVYLDSDFRQIALRQFRHEGEAPLSALMIWQQNLLDSDSKGVLFTRLGWMNPQSQFPRGEVAKIGYRLKDDKLERLWWRYPDTSVGELPVILPILTKVNTFELRFYNGDSWSKEWQQELTLPQAVEVTLELEDYGEITRIYLTPNGTINTSSSAGGNANQGGGSSQGEGSNDANQGSGG</sequence>
<keyword evidence="5" id="KW-0488">Methylation</keyword>
<evidence type="ECO:0000256" key="5">
    <source>
        <dbReference type="ARBA" id="ARBA00022481"/>
    </source>
</evidence>
<evidence type="ECO:0000256" key="1">
    <source>
        <dbReference type="ARBA" id="ARBA00004377"/>
    </source>
</evidence>
<organism evidence="12 13">
    <name type="scientific">Vibrio qingdaonensis</name>
    <dbReference type="NCBI Taxonomy" id="2829491"/>
    <lineage>
        <taxon>Bacteria</taxon>
        <taxon>Pseudomonadati</taxon>
        <taxon>Pseudomonadota</taxon>
        <taxon>Gammaproteobacteria</taxon>
        <taxon>Vibrionales</taxon>
        <taxon>Vibrionaceae</taxon>
        <taxon>Vibrio</taxon>
    </lineage>
</organism>
<dbReference type="InterPro" id="IPR012902">
    <property type="entry name" value="N_methyl_site"/>
</dbReference>
<reference evidence="12" key="1">
    <citation type="submission" date="2022-02" db="EMBL/GenBank/DDBJ databases">
        <title>Vibrio sp. nov, a new bacterium isolated from seawater.</title>
        <authorList>
            <person name="Yuan Y."/>
        </authorList>
    </citation>
    <scope>NUCLEOTIDE SEQUENCE</scope>
    <source>
        <strain evidence="12">ZSDZ65</strain>
    </source>
</reference>
<comment type="caution">
    <text evidence="12">The sequence shown here is derived from an EMBL/GenBank/DDBJ whole genome shotgun (WGS) entry which is preliminary data.</text>
</comment>
<dbReference type="PROSITE" id="PS00409">
    <property type="entry name" value="PROKAR_NTER_METHYL"/>
    <property type="match status" value="1"/>
</dbReference>
<feature type="transmembrane region" description="Helical" evidence="11">
    <location>
        <begin position="12"/>
        <end position="36"/>
    </location>
</feature>
<keyword evidence="4" id="KW-1003">Cell membrane</keyword>
<evidence type="ECO:0000256" key="9">
    <source>
        <dbReference type="ARBA" id="ARBA00023136"/>
    </source>
</evidence>
<feature type="region of interest" description="Disordered" evidence="10">
    <location>
        <begin position="210"/>
        <end position="238"/>
    </location>
</feature>
<dbReference type="Gene3D" id="2.10.70.20">
    <property type="entry name" value="gspk-gspi-gspj complex like domains"/>
    <property type="match status" value="1"/>
</dbReference>
<dbReference type="AlphaFoldDB" id="A0A9X3CN15"/>
<dbReference type="Pfam" id="PF07963">
    <property type="entry name" value="N_methyl"/>
    <property type="match status" value="1"/>
</dbReference>
<dbReference type="Gene3D" id="3.10.610.10">
    <property type="entry name" value="GSPII I/J protein-like"/>
    <property type="match status" value="1"/>
</dbReference>
<keyword evidence="9 11" id="KW-0472">Membrane</keyword>
<keyword evidence="7 11" id="KW-0812">Transmembrane</keyword>
<keyword evidence="8 11" id="KW-1133">Transmembrane helix</keyword>
<protein>
    <recommendedName>
        <fullName evidence="3">Type II secretion system protein J</fullName>
    </recommendedName>
</protein>
<evidence type="ECO:0000256" key="10">
    <source>
        <dbReference type="SAM" id="MobiDB-lite"/>
    </source>
</evidence>
<gene>
    <name evidence="12" type="primary">gspJ</name>
    <name evidence="12" type="ORF">MD535_09455</name>
</gene>
<comment type="similarity">
    <text evidence="2">Belongs to the GSP J family.</text>
</comment>
<evidence type="ECO:0000256" key="3">
    <source>
        <dbReference type="ARBA" id="ARBA00021539"/>
    </source>
</evidence>
<dbReference type="InterPro" id="IPR051621">
    <property type="entry name" value="T2SS_protein_J"/>
</dbReference>
<dbReference type="GO" id="GO:0015628">
    <property type="term" value="P:protein secretion by the type II secretion system"/>
    <property type="evidence" value="ECO:0007669"/>
    <property type="project" value="InterPro"/>
</dbReference>
<evidence type="ECO:0000256" key="8">
    <source>
        <dbReference type="ARBA" id="ARBA00022989"/>
    </source>
</evidence>
<name>A0A9X3CN15_9VIBR</name>
<dbReference type="GO" id="GO:0015627">
    <property type="term" value="C:type II protein secretion system complex"/>
    <property type="evidence" value="ECO:0007669"/>
    <property type="project" value="InterPro"/>
</dbReference>
<dbReference type="Pfam" id="PF11612">
    <property type="entry name" value="T2SSJ"/>
    <property type="match status" value="1"/>
</dbReference>
<dbReference type="PANTHER" id="PTHR39583:SF2">
    <property type="entry name" value="TYPE II SECRETION SYSTEM PROTEIN J"/>
    <property type="match status" value="1"/>
</dbReference>
<keyword evidence="6" id="KW-0997">Cell inner membrane</keyword>
<dbReference type="EMBL" id="JAKRRY010000010">
    <property type="protein sequence ID" value="MCW8346231.1"/>
    <property type="molecule type" value="Genomic_DNA"/>
</dbReference>